<dbReference type="AlphaFoldDB" id="A0A6J7E5B5"/>
<dbReference type="Gene3D" id="3.40.50.1110">
    <property type="entry name" value="SGNH hydrolase"/>
    <property type="match status" value="1"/>
</dbReference>
<dbReference type="InterPro" id="IPR002656">
    <property type="entry name" value="Acyl_transf_3_dom"/>
</dbReference>
<feature type="domain" description="SGNH" evidence="10">
    <location>
        <begin position="293"/>
        <end position="483"/>
    </location>
</feature>
<dbReference type="EMBL" id="CAFBLN010000079">
    <property type="protein sequence ID" value="CAB4878312.1"/>
    <property type="molecule type" value="Genomic_DNA"/>
</dbReference>
<dbReference type="GO" id="GO:0005886">
    <property type="term" value="C:plasma membrane"/>
    <property type="evidence" value="ECO:0007669"/>
    <property type="project" value="UniProtKB-SubCell"/>
</dbReference>
<protein>
    <submittedName>
        <fullName evidence="11">Unannotated protein</fullName>
    </submittedName>
</protein>
<keyword evidence="4 8" id="KW-0812">Transmembrane</keyword>
<dbReference type="GO" id="GO:0009103">
    <property type="term" value="P:lipopolysaccharide biosynthetic process"/>
    <property type="evidence" value="ECO:0007669"/>
    <property type="project" value="TreeGrafter"/>
</dbReference>
<dbReference type="InterPro" id="IPR036514">
    <property type="entry name" value="SGNH_hydro_sf"/>
</dbReference>
<evidence type="ECO:0000256" key="2">
    <source>
        <dbReference type="ARBA" id="ARBA00022475"/>
    </source>
</evidence>
<feature type="transmembrane region" description="Helical" evidence="8">
    <location>
        <begin position="42"/>
        <end position="69"/>
    </location>
</feature>
<comment type="subcellular location">
    <subcellularLocation>
        <location evidence="1">Cell membrane</location>
        <topology evidence="1">Multi-pass membrane protein</topology>
    </subcellularLocation>
</comment>
<accession>A0A6J7E5B5</accession>
<keyword evidence="5 8" id="KW-1133">Transmembrane helix</keyword>
<sequence>MSSLFFFANWHLISATSSYFFSLGVASPLNHMWSLAIEEQFYWIWPVALWFALRRFVSITTLAVAVVIIGVASQTWMAFGAAHHFNSNRIYFGSDTHLQGLVAGAVAALLLFRSHVLTTTLTRITTWCTRLAPVALGGLVLSLAFMSEKSAFLYRGGFVVVATCAAVLVVHIVTKPEGLIGRLLAVRPLVFIGKISFGLYLWHYPIFVFINRNNIHHARFSLLAVRLVVTFLVAVLSYYLIEVPLRRGPLPARRWHYVVVAALVGALALGSVQLEHVRNQRVTYPIPNSVAATQTSTLLLGDSVAMTLAVQISPWGPHYGIDLHSGAYLGCGIISTIRPVTTGHLFRNNPACRLHDGVDPLLGHWQSDIDTYHPRVIIVLSGRWESHNVFMPHGRLENIYGQDMQHRIRVSMGHLDTMARAAGAKVLYLTAPCFNPRQTAFGDTLPESDAKRVDAYNALITSEAARLGNAVYDLHTQVCPTGRFQWRVDGKLVRLSDGIHFDTGITPLVAPDLFARIKQLATTR</sequence>
<evidence type="ECO:0000256" key="5">
    <source>
        <dbReference type="ARBA" id="ARBA00022989"/>
    </source>
</evidence>
<dbReference type="GO" id="GO:0016747">
    <property type="term" value="F:acyltransferase activity, transferring groups other than amino-acyl groups"/>
    <property type="evidence" value="ECO:0007669"/>
    <property type="project" value="InterPro"/>
</dbReference>
<keyword evidence="3" id="KW-0808">Transferase</keyword>
<dbReference type="InterPro" id="IPR043968">
    <property type="entry name" value="SGNH"/>
</dbReference>
<dbReference type="Pfam" id="PF01757">
    <property type="entry name" value="Acyl_transf_3"/>
    <property type="match status" value="1"/>
</dbReference>
<feature type="transmembrane region" description="Helical" evidence="8">
    <location>
        <begin position="90"/>
        <end position="112"/>
    </location>
</feature>
<keyword evidence="6 8" id="KW-0472">Membrane</keyword>
<feature type="transmembrane region" description="Helical" evidence="8">
    <location>
        <begin position="253"/>
        <end position="272"/>
    </location>
</feature>
<name>A0A6J7E5B5_9ZZZZ</name>
<gene>
    <name evidence="11" type="ORF">UFOPK3381_01204</name>
</gene>
<keyword evidence="7" id="KW-0012">Acyltransferase</keyword>
<dbReference type="Pfam" id="PF19040">
    <property type="entry name" value="SGNH"/>
    <property type="match status" value="1"/>
</dbReference>
<evidence type="ECO:0000256" key="4">
    <source>
        <dbReference type="ARBA" id="ARBA00022692"/>
    </source>
</evidence>
<evidence type="ECO:0000256" key="1">
    <source>
        <dbReference type="ARBA" id="ARBA00004651"/>
    </source>
</evidence>
<evidence type="ECO:0000256" key="6">
    <source>
        <dbReference type="ARBA" id="ARBA00023136"/>
    </source>
</evidence>
<reference evidence="11" key="1">
    <citation type="submission" date="2020-05" db="EMBL/GenBank/DDBJ databases">
        <authorList>
            <person name="Chiriac C."/>
            <person name="Salcher M."/>
            <person name="Ghai R."/>
            <person name="Kavagutti S V."/>
        </authorList>
    </citation>
    <scope>NUCLEOTIDE SEQUENCE</scope>
</reference>
<dbReference type="InterPro" id="IPR050879">
    <property type="entry name" value="Acyltransferase_3"/>
</dbReference>
<feature type="domain" description="Acyltransferase 3" evidence="9">
    <location>
        <begin position="5"/>
        <end position="238"/>
    </location>
</feature>
<dbReference type="SUPFAM" id="SSF52266">
    <property type="entry name" value="SGNH hydrolase"/>
    <property type="match status" value="1"/>
</dbReference>
<evidence type="ECO:0000256" key="8">
    <source>
        <dbReference type="SAM" id="Phobius"/>
    </source>
</evidence>
<evidence type="ECO:0000256" key="3">
    <source>
        <dbReference type="ARBA" id="ARBA00022679"/>
    </source>
</evidence>
<keyword evidence="2" id="KW-1003">Cell membrane</keyword>
<organism evidence="11">
    <name type="scientific">freshwater metagenome</name>
    <dbReference type="NCBI Taxonomy" id="449393"/>
    <lineage>
        <taxon>unclassified sequences</taxon>
        <taxon>metagenomes</taxon>
        <taxon>ecological metagenomes</taxon>
    </lineage>
</organism>
<feature type="transmembrane region" description="Helical" evidence="8">
    <location>
        <begin position="179"/>
        <end position="202"/>
    </location>
</feature>
<evidence type="ECO:0000259" key="10">
    <source>
        <dbReference type="Pfam" id="PF19040"/>
    </source>
</evidence>
<proteinExistence type="predicted"/>
<evidence type="ECO:0000313" key="11">
    <source>
        <dbReference type="EMBL" id="CAB4878312.1"/>
    </source>
</evidence>
<dbReference type="PANTHER" id="PTHR23028">
    <property type="entry name" value="ACETYLTRANSFERASE"/>
    <property type="match status" value="1"/>
</dbReference>
<feature type="transmembrane region" description="Helical" evidence="8">
    <location>
        <begin position="223"/>
        <end position="241"/>
    </location>
</feature>
<feature type="transmembrane region" description="Helical" evidence="8">
    <location>
        <begin position="152"/>
        <end position="173"/>
    </location>
</feature>
<evidence type="ECO:0000259" key="9">
    <source>
        <dbReference type="Pfam" id="PF01757"/>
    </source>
</evidence>
<evidence type="ECO:0000256" key="7">
    <source>
        <dbReference type="ARBA" id="ARBA00023315"/>
    </source>
</evidence>
<dbReference type="PANTHER" id="PTHR23028:SF53">
    <property type="entry name" value="ACYL_TRANSF_3 DOMAIN-CONTAINING PROTEIN"/>
    <property type="match status" value="1"/>
</dbReference>